<evidence type="ECO:0000256" key="1">
    <source>
        <dbReference type="SAM" id="MobiDB-lite"/>
    </source>
</evidence>
<protein>
    <submittedName>
        <fullName evidence="2">Uncharacterized protein</fullName>
    </submittedName>
</protein>
<dbReference type="Proteomes" id="UP001056436">
    <property type="component" value="Unassembled WGS sequence"/>
</dbReference>
<accession>A0A9Q0B3C0</accession>
<evidence type="ECO:0000313" key="3">
    <source>
        <dbReference type="Proteomes" id="UP001056436"/>
    </source>
</evidence>
<gene>
    <name evidence="2" type="ORF">CABS02_07909</name>
</gene>
<proteinExistence type="predicted"/>
<name>A0A9Q0B3C0_9PEZI</name>
<sequence length="249" mass="27617">MLGAGSGTKFPAPTKSVAATALWRSLDSPLGLDAWRRWRSLGGHEERYRISSARSTSPVALIQLLSCSTHYQVTLMQLEMRLTAESRPWCHFPYGHLLLFTILSPYDDVDITRDFDNQLGACGPREIRPLIARDHDRSPPRVSDSSPLLLSFSQVSFGLFCFFPRSFFTVRHLGRRLARHDRGGKVRGRLLLEVSRESRDGFGGNFDWNVIPDTGLSSEEAVSRRRWNWGGRCETGGGGGGGGGPTANP</sequence>
<organism evidence="2 3">
    <name type="scientific">Colletotrichum abscissum</name>
    <dbReference type="NCBI Taxonomy" id="1671311"/>
    <lineage>
        <taxon>Eukaryota</taxon>
        <taxon>Fungi</taxon>
        <taxon>Dikarya</taxon>
        <taxon>Ascomycota</taxon>
        <taxon>Pezizomycotina</taxon>
        <taxon>Sordariomycetes</taxon>
        <taxon>Hypocreomycetidae</taxon>
        <taxon>Glomerellales</taxon>
        <taxon>Glomerellaceae</taxon>
        <taxon>Colletotrichum</taxon>
        <taxon>Colletotrichum acutatum species complex</taxon>
    </lineage>
</organism>
<feature type="region of interest" description="Disordered" evidence="1">
    <location>
        <begin position="230"/>
        <end position="249"/>
    </location>
</feature>
<comment type="caution">
    <text evidence="2">The sequence shown here is derived from an EMBL/GenBank/DDBJ whole genome shotgun (WGS) entry which is preliminary data.</text>
</comment>
<dbReference type="EMBL" id="SDAQ01000045">
    <property type="protein sequence ID" value="KAI3549445.1"/>
    <property type="molecule type" value="Genomic_DNA"/>
</dbReference>
<dbReference type="AlphaFoldDB" id="A0A9Q0B3C0"/>
<keyword evidence="3" id="KW-1185">Reference proteome</keyword>
<reference evidence="2" key="1">
    <citation type="submission" date="2019-01" db="EMBL/GenBank/DDBJ databases">
        <title>Colletotrichum abscissum LGMF1257.</title>
        <authorList>
            <person name="Baroncelli R."/>
        </authorList>
    </citation>
    <scope>NUCLEOTIDE SEQUENCE</scope>
    <source>
        <strain evidence="2">Ca142</strain>
    </source>
</reference>
<evidence type="ECO:0000313" key="2">
    <source>
        <dbReference type="EMBL" id="KAI3549445.1"/>
    </source>
</evidence>
<feature type="compositionally biased region" description="Gly residues" evidence="1">
    <location>
        <begin position="233"/>
        <end position="249"/>
    </location>
</feature>